<feature type="transmembrane region" description="Helical" evidence="5">
    <location>
        <begin position="104"/>
        <end position="124"/>
    </location>
</feature>
<evidence type="ECO:0000256" key="3">
    <source>
        <dbReference type="ARBA" id="ARBA00022989"/>
    </source>
</evidence>
<evidence type="ECO:0000313" key="7">
    <source>
        <dbReference type="Proteomes" id="UP000182375"/>
    </source>
</evidence>
<evidence type="ECO:0000256" key="1">
    <source>
        <dbReference type="ARBA" id="ARBA00004141"/>
    </source>
</evidence>
<feature type="transmembrane region" description="Helical" evidence="5">
    <location>
        <begin position="307"/>
        <end position="324"/>
    </location>
</feature>
<name>A0A1H5ECK9_9ACTN</name>
<organism evidence="6 7">
    <name type="scientific">Streptomyces misionensis</name>
    <dbReference type="NCBI Taxonomy" id="67331"/>
    <lineage>
        <taxon>Bacteria</taxon>
        <taxon>Bacillati</taxon>
        <taxon>Actinomycetota</taxon>
        <taxon>Actinomycetes</taxon>
        <taxon>Kitasatosporales</taxon>
        <taxon>Streptomycetaceae</taxon>
        <taxon>Streptomyces</taxon>
    </lineage>
</organism>
<evidence type="ECO:0000256" key="5">
    <source>
        <dbReference type="SAM" id="Phobius"/>
    </source>
</evidence>
<dbReference type="Pfam" id="PF07681">
    <property type="entry name" value="DoxX"/>
    <property type="match status" value="1"/>
</dbReference>
<proteinExistence type="predicted"/>
<feature type="transmembrane region" description="Helical" evidence="5">
    <location>
        <begin position="362"/>
        <end position="379"/>
    </location>
</feature>
<dbReference type="GO" id="GO:0016020">
    <property type="term" value="C:membrane"/>
    <property type="evidence" value="ECO:0007669"/>
    <property type="project" value="UniProtKB-SubCell"/>
</dbReference>
<dbReference type="PANTHER" id="PTHR37488">
    <property type="entry name" value="DUF1275 DOMAIN-CONTAINING PROTEIN"/>
    <property type="match status" value="1"/>
</dbReference>
<dbReference type="InterPro" id="IPR010699">
    <property type="entry name" value="DUF1275"/>
</dbReference>
<dbReference type="EMBL" id="FNTD01000004">
    <property type="protein sequence ID" value="SED88859.1"/>
    <property type="molecule type" value="Genomic_DNA"/>
</dbReference>
<sequence length="417" mass="42438">MDSGLLVLRLVVGILIAGHGVQKVSFRLGGNGLAGGTEEFRRDGFRGGRLTALAAGGSQIGAGLFLAAGLLTPLAAMAAMGVMTVAGTVKWHKGLWVQNDGYEYPLVLVTVAAALALTGAGRWSLDHLFGAASWPLWTSLAAIVVGPASGLITRAVLGHAPAPVPPRTGGDGMRRLLTDAARTLVPPKGDRHGPLPPLMLGLTVVTGLIDAVTYLALGHVFVANMTGNVVFLGFALAGAPGLSAPASLVSMASFLAGALTGGRFATRYAAHRGRMLTAATAVQTVLVAGAVLTVALGHDEVTDPVKYALVVLLGLAMGLQNAVARRLGVPDLTTTVLTLTLTGLAADSAPAGGAAPRPGRRILSVLAMFLGALAGALLLRHASLLLVVALALVLLAAALVAVRRHWSSDADWTRPQS</sequence>
<dbReference type="Proteomes" id="UP000182375">
    <property type="component" value="Unassembled WGS sequence"/>
</dbReference>
<feature type="transmembrane region" description="Helical" evidence="5">
    <location>
        <begin position="60"/>
        <end position="83"/>
    </location>
</feature>
<dbReference type="InterPro" id="IPR032808">
    <property type="entry name" value="DoxX"/>
</dbReference>
<protein>
    <submittedName>
        <fullName evidence="6">Uncharacterized membrane protein YoaK, UPF0700 family</fullName>
    </submittedName>
</protein>
<evidence type="ECO:0000256" key="2">
    <source>
        <dbReference type="ARBA" id="ARBA00022692"/>
    </source>
</evidence>
<reference evidence="6 7" key="1">
    <citation type="submission" date="2016-10" db="EMBL/GenBank/DDBJ databases">
        <authorList>
            <person name="de Groot N.N."/>
        </authorList>
    </citation>
    <scope>NUCLEOTIDE SEQUENCE [LARGE SCALE GENOMIC DNA]</scope>
    <source>
        <strain evidence="6 7">DSM 40306</strain>
    </source>
</reference>
<feature type="transmembrane region" description="Helical" evidence="5">
    <location>
        <begin position="136"/>
        <end position="157"/>
    </location>
</feature>
<feature type="transmembrane region" description="Helical" evidence="5">
    <location>
        <begin position="229"/>
        <end position="255"/>
    </location>
</feature>
<dbReference type="PANTHER" id="PTHR37488:SF2">
    <property type="entry name" value="DUF1275 DOMAIN-CONTAINING PROTEIN"/>
    <property type="match status" value="1"/>
</dbReference>
<comment type="subcellular location">
    <subcellularLocation>
        <location evidence="1">Membrane</location>
        <topology evidence="1">Multi-pass membrane protein</topology>
    </subcellularLocation>
</comment>
<feature type="transmembrane region" description="Helical" evidence="5">
    <location>
        <begin position="198"/>
        <end position="217"/>
    </location>
</feature>
<evidence type="ECO:0000313" key="6">
    <source>
        <dbReference type="EMBL" id="SED88859.1"/>
    </source>
</evidence>
<dbReference type="STRING" id="67331.SAMN04490357_6200"/>
<dbReference type="AlphaFoldDB" id="A0A1H5ECK9"/>
<keyword evidence="2 5" id="KW-0812">Transmembrane</keyword>
<keyword evidence="4 5" id="KW-0472">Membrane</keyword>
<gene>
    <name evidence="6" type="ORF">SAMN04490357_6200</name>
</gene>
<keyword evidence="3 5" id="KW-1133">Transmembrane helix</keyword>
<dbReference type="Pfam" id="PF06912">
    <property type="entry name" value="DUF1275"/>
    <property type="match status" value="1"/>
</dbReference>
<accession>A0A1H5ECK9</accession>
<feature type="transmembrane region" description="Helical" evidence="5">
    <location>
        <begin position="276"/>
        <end position="295"/>
    </location>
</feature>
<evidence type="ECO:0000256" key="4">
    <source>
        <dbReference type="ARBA" id="ARBA00023136"/>
    </source>
</evidence>
<feature type="transmembrane region" description="Helical" evidence="5">
    <location>
        <begin position="385"/>
        <end position="402"/>
    </location>
</feature>